<evidence type="ECO:0000256" key="3">
    <source>
        <dbReference type="ARBA" id="ARBA00022857"/>
    </source>
</evidence>
<comment type="subcellular location">
    <subcellularLocation>
        <location evidence="5">Cytoplasm</location>
    </subcellularLocation>
</comment>
<dbReference type="SUPFAM" id="SSF55347">
    <property type="entry name" value="Glyceraldehyde-3-phosphate dehydrogenase-like, C-terminal domain"/>
    <property type="match status" value="1"/>
</dbReference>
<comment type="catalytic activity">
    <reaction evidence="5">
        <text>N-acetyl-L-glutamate 5-semialdehyde + phosphate + NADP(+) = N-acetyl-L-glutamyl 5-phosphate + NADPH + H(+)</text>
        <dbReference type="Rhea" id="RHEA:21588"/>
        <dbReference type="ChEBI" id="CHEBI:15378"/>
        <dbReference type="ChEBI" id="CHEBI:29123"/>
        <dbReference type="ChEBI" id="CHEBI:43474"/>
        <dbReference type="ChEBI" id="CHEBI:57783"/>
        <dbReference type="ChEBI" id="CHEBI:57936"/>
        <dbReference type="ChEBI" id="CHEBI:58349"/>
        <dbReference type="EC" id="1.2.1.38"/>
    </reaction>
</comment>
<comment type="similarity">
    <text evidence="5">Belongs to the NAGSA dehydrogenase family. Type 1 subfamily.</text>
</comment>
<dbReference type="GO" id="GO:0070401">
    <property type="term" value="F:NADP+ binding"/>
    <property type="evidence" value="ECO:0007669"/>
    <property type="project" value="InterPro"/>
</dbReference>
<keyword evidence="3 5" id="KW-0521">NADP</keyword>
<dbReference type="GO" id="GO:0006526">
    <property type="term" value="P:L-arginine biosynthetic process"/>
    <property type="evidence" value="ECO:0007669"/>
    <property type="project" value="UniProtKB-UniRule"/>
</dbReference>
<dbReference type="Pfam" id="PF01118">
    <property type="entry name" value="Semialdhyde_dh"/>
    <property type="match status" value="1"/>
</dbReference>
<dbReference type="PANTHER" id="PTHR32338:SF10">
    <property type="entry name" value="N-ACETYL-GAMMA-GLUTAMYL-PHOSPHATE REDUCTASE, CHLOROPLASTIC-RELATED"/>
    <property type="match status" value="1"/>
</dbReference>
<evidence type="ECO:0000259" key="7">
    <source>
        <dbReference type="SMART" id="SM00859"/>
    </source>
</evidence>
<dbReference type="PANTHER" id="PTHR32338">
    <property type="entry name" value="N-ACETYL-GAMMA-GLUTAMYL-PHOSPHATE REDUCTASE, CHLOROPLASTIC-RELATED-RELATED"/>
    <property type="match status" value="1"/>
</dbReference>
<evidence type="ECO:0000256" key="2">
    <source>
        <dbReference type="ARBA" id="ARBA00022605"/>
    </source>
</evidence>
<dbReference type="CDD" id="cd17895">
    <property type="entry name" value="AGPR_1_N"/>
    <property type="match status" value="1"/>
</dbReference>
<dbReference type="SUPFAM" id="SSF51735">
    <property type="entry name" value="NAD(P)-binding Rossmann-fold domains"/>
    <property type="match status" value="1"/>
</dbReference>
<keyword evidence="2 5" id="KW-0028">Amino-acid biosynthesis</keyword>
<dbReference type="PROSITE" id="PS01224">
    <property type="entry name" value="ARGC"/>
    <property type="match status" value="1"/>
</dbReference>
<keyword evidence="4 5" id="KW-0560">Oxidoreductase</keyword>
<dbReference type="InterPro" id="IPR000706">
    <property type="entry name" value="AGPR_type-1"/>
</dbReference>
<dbReference type="Gene3D" id="3.30.360.10">
    <property type="entry name" value="Dihydrodipicolinate Reductase, domain 2"/>
    <property type="match status" value="1"/>
</dbReference>
<keyword evidence="5" id="KW-0963">Cytoplasm</keyword>
<dbReference type="UniPathway" id="UPA00068">
    <property type="reaction ID" value="UER00108"/>
</dbReference>
<dbReference type="GO" id="GO:0051287">
    <property type="term" value="F:NAD binding"/>
    <property type="evidence" value="ECO:0007669"/>
    <property type="project" value="InterPro"/>
</dbReference>
<evidence type="ECO:0000256" key="4">
    <source>
        <dbReference type="ARBA" id="ARBA00023002"/>
    </source>
</evidence>
<dbReference type="HAMAP" id="MF_00150">
    <property type="entry name" value="ArgC_type1"/>
    <property type="match status" value="1"/>
</dbReference>
<gene>
    <name evidence="5" type="primary">argC</name>
    <name evidence="8" type="ORF">AVDCRST_MAG50-2366</name>
</gene>
<feature type="active site" evidence="5 6">
    <location>
        <position position="150"/>
    </location>
</feature>
<dbReference type="InterPro" id="IPR058924">
    <property type="entry name" value="AGPR_dimerisation_dom"/>
</dbReference>
<comment type="function">
    <text evidence="5">Catalyzes the NADPH-dependent reduction of N-acetyl-5-glutamyl phosphate to yield N-acetyl-L-glutamate 5-semialdehyde.</text>
</comment>
<dbReference type="NCBIfam" id="TIGR01850">
    <property type="entry name" value="argC"/>
    <property type="match status" value="1"/>
</dbReference>
<feature type="domain" description="Semialdehyde dehydrogenase NAD-binding" evidence="7">
    <location>
        <begin position="3"/>
        <end position="142"/>
    </location>
</feature>
<comment type="pathway">
    <text evidence="5">Amino-acid biosynthesis; L-arginine biosynthesis; N(2)-acetyl-L-ornithine from L-glutamate: step 3/4.</text>
</comment>
<evidence type="ECO:0000313" key="8">
    <source>
        <dbReference type="EMBL" id="CAA9254683.1"/>
    </source>
</evidence>
<dbReference type="EMBL" id="CADCTF010000115">
    <property type="protein sequence ID" value="CAA9254683.1"/>
    <property type="molecule type" value="Genomic_DNA"/>
</dbReference>
<reference evidence="8" key="1">
    <citation type="submission" date="2020-02" db="EMBL/GenBank/DDBJ databases">
        <authorList>
            <person name="Meier V. D."/>
        </authorList>
    </citation>
    <scope>NUCLEOTIDE SEQUENCE</scope>
    <source>
        <strain evidence="8">AVDCRST_MAG50</strain>
    </source>
</reference>
<proteinExistence type="inferred from homology"/>
<dbReference type="InterPro" id="IPR050085">
    <property type="entry name" value="AGPR"/>
</dbReference>
<accession>A0A6J4IN19</accession>
<dbReference type="GO" id="GO:0005737">
    <property type="term" value="C:cytoplasm"/>
    <property type="evidence" value="ECO:0007669"/>
    <property type="project" value="UniProtKB-SubCell"/>
</dbReference>
<sequence>MITVGIAGASGYTGAELLRLCASHPDLTVKVATGDSQAGTRAAALYPSLAAAYPDLVFSPYDAAAFEGVDLVFLALPHGASQSVVPELRTRVKKIVDLSADFRLADAALYPEWYGADHTAPELLDEFAFGIPELFRDSLRGADLVAAAGCYPTSAALALAPLLQAGMIESTGIIVDAASGVSGAGKGLKATSLFGTVDENFNAYGLLDHRHTPEIEQALGGAQVLFTPHLAPMTRGILATCYARPTSGSPDPLAVLRDAYADEPFVVVTDEPPQTKATLGSNCIHITARHDPRTGWVLVLAALDNLVKGASGQAVQCANLALGLEESAGLPIVGVYP</sequence>
<dbReference type="Gene3D" id="3.40.50.720">
    <property type="entry name" value="NAD(P)-binding Rossmann-like Domain"/>
    <property type="match status" value="1"/>
</dbReference>
<protein>
    <recommendedName>
        <fullName evidence="5">N-acetyl-gamma-glutamyl-phosphate reductase</fullName>
        <shortName evidence="5">AGPR</shortName>
        <ecNumber evidence="5">1.2.1.38</ecNumber>
    </recommendedName>
    <alternativeName>
        <fullName evidence="5">N-acetyl-glutamate semialdehyde dehydrogenase</fullName>
        <shortName evidence="5">NAGSA dehydrogenase</shortName>
    </alternativeName>
</protein>
<dbReference type="InterPro" id="IPR000534">
    <property type="entry name" value="Semialdehyde_DH_NAD-bd"/>
</dbReference>
<dbReference type="InterPro" id="IPR023013">
    <property type="entry name" value="AGPR_AS"/>
</dbReference>
<dbReference type="AlphaFoldDB" id="A0A6J4IN19"/>
<dbReference type="SMART" id="SM00859">
    <property type="entry name" value="Semialdhyde_dh"/>
    <property type="match status" value="1"/>
</dbReference>
<dbReference type="CDD" id="cd23934">
    <property type="entry name" value="AGPR_1_C"/>
    <property type="match status" value="1"/>
</dbReference>
<dbReference type="GO" id="GO:0003942">
    <property type="term" value="F:N-acetyl-gamma-glutamyl-phosphate reductase activity"/>
    <property type="evidence" value="ECO:0007669"/>
    <property type="project" value="UniProtKB-UniRule"/>
</dbReference>
<organism evidence="8">
    <name type="scientific">uncultured Acidimicrobiales bacterium</name>
    <dbReference type="NCBI Taxonomy" id="310071"/>
    <lineage>
        <taxon>Bacteria</taxon>
        <taxon>Bacillati</taxon>
        <taxon>Actinomycetota</taxon>
        <taxon>Acidimicrobiia</taxon>
        <taxon>Acidimicrobiales</taxon>
        <taxon>environmental samples</taxon>
    </lineage>
</organism>
<keyword evidence="1 5" id="KW-0055">Arginine biosynthesis</keyword>
<name>A0A6J4IN19_9ACTN</name>
<evidence type="ECO:0000256" key="6">
    <source>
        <dbReference type="PROSITE-ProRule" id="PRU10010"/>
    </source>
</evidence>
<dbReference type="InterPro" id="IPR036291">
    <property type="entry name" value="NAD(P)-bd_dom_sf"/>
</dbReference>
<evidence type="ECO:0000256" key="5">
    <source>
        <dbReference type="HAMAP-Rule" id="MF_00150"/>
    </source>
</evidence>
<evidence type="ECO:0000256" key="1">
    <source>
        <dbReference type="ARBA" id="ARBA00022571"/>
    </source>
</evidence>
<dbReference type="Pfam" id="PF22698">
    <property type="entry name" value="Semialdhyde_dhC_1"/>
    <property type="match status" value="1"/>
</dbReference>
<dbReference type="EC" id="1.2.1.38" evidence="5"/>